<sequence>MAARVTIAAAIISGGAPRSGSGMAALAGALSAMAPSTEANAENGTRNELCLFMASF</sequence>
<proteinExistence type="predicted"/>
<keyword evidence="2" id="KW-1185">Reference proteome</keyword>
<gene>
    <name evidence="1" type="ORF">MasN3_27640</name>
</gene>
<dbReference type="EMBL" id="AP026966">
    <property type="protein sequence ID" value="BDT59270.1"/>
    <property type="molecule type" value="Genomic_DNA"/>
</dbReference>
<dbReference type="Proteomes" id="UP001163336">
    <property type="component" value="Chromosome"/>
</dbReference>
<accession>A0ABM8C7P8</accession>
<name>A0ABM8C7P8_9BURK</name>
<evidence type="ECO:0000313" key="2">
    <source>
        <dbReference type="Proteomes" id="UP001163336"/>
    </source>
</evidence>
<reference evidence="1" key="1">
    <citation type="submission" date="2022-11" db="EMBL/GenBank/DDBJ databases">
        <title>Isolation and characterization of PLA-degrading bacterium Massilia sp. from Antarctic soil.</title>
        <authorList>
            <person name="Sato K."/>
            <person name="Gomez-Fuentes C."/>
            <person name="Ahmad S.A."/>
            <person name="Zulkharnain A."/>
        </authorList>
    </citation>
    <scope>NUCLEOTIDE SEQUENCE</scope>
    <source>
        <strain evidence="1">N-3</strain>
    </source>
</reference>
<organism evidence="1 2">
    <name type="scientific">Massilia varians</name>
    <dbReference type="NCBI Taxonomy" id="457921"/>
    <lineage>
        <taxon>Bacteria</taxon>
        <taxon>Pseudomonadati</taxon>
        <taxon>Pseudomonadota</taxon>
        <taxon>Betaproteobacteria</taxon>
        <taxon>Burkholderiales</taxon>
        <taxon>Oxalobacteraceae</taxon>
        <taxon>Telluria group</taxon>
        <taxon>Massilia</taxon>
    </lineage>
</organism>
<evidence type="ECO:0000313" key="1">
    <source>
        <dbReference type="EMBL" id="BDT59270.1"/>
    </source>
</evidence>
<protein>
    <submittedName>
        <fullName evidence="1">Uncharacterized protein</fullName>
    </submittedName>
</protein>